<dbReference type="Gene3D" id="3.40.1350.10">
    <property type="match status" value="1"/>
</dbReference>
<evidence type="ECO:0000256" key="4">
    <source>
        <dbReference type="ARBA" id="ARBA00022723"/>
    </source>
</evidence>
<dbReference type="Pfam" id="PF21170">
    <property type="entry name" value="FAN1_TPR"/>
    <property type="match status" value="1"/>
</dbReference>
<dbReference type="Pfam" id="PF21315">
    <property type="entry name" value="FAN1_HTH"/>
    <property type="match status" value="1"/>
</dbReference>
<evidence type="ECO:0000259" key="10">
    <source>
        <dbReference type="SMART" id="SM00990"/>
    </source>
</evidence>
<feature type="region of interest" description="Disordered" evidence="9">
    <location>
        <begin position="23"/>
        <end position="94"/>
    </location>
</feature>
<evidence type="ECO:0000256" key="7">
    <source>
        <dbReference type="ARBA" id="ARBA00023211"/>
    </source>
</evidence>
<keyword evidence="8" id="KW-0234">DNA repair</keyword>
<evidence type="ECO:0000313" key="12">
    <source>
        <dbReference type="Proteomes" id="UP000094527"/>
    </source>
</evidence>
<dbReference type="Pfam" id="PF08774">
    <property type="entry name" value="VRR_NUC"/>
    <property type="match status" value="1"/>
</dbReference>
<dbReference type="SMART" id="SM00990">
    <property type="entry name" value="VRR_NUC"/>
    <property type="match status" value="1"/>
</dbReference>
<comment type="caution">
    <text evidence="11">The sequence shown here is derived from an EMBL/GenBank/DDBJ whole genome shotgun (WGS) entry which is preliminary data.</text>
</comment>
<organism evidence="11 12">
    <name type="scientific">Orchesella cincta</name>
    <name type="common">Springtail</name>
    <name type="synonym">Podura cincta</name>
    <dbReference type="NCBI Taxonomy" id="48709"/>
    <lineage>
        <taxon>Eukaryota</taxon>
        <taxon>Metazoa</taxon>
        <taxon>Ecdysozoa</taxon>
        <taxon>Arthropoda</taxon>
        <taxon>Hexapoda</taxon>
        <taxon>Collembola</taxon>
        <taxon>Entomobryomorpha</taxon>
        <taxon>Entomobryoidea</taxon>
        <taxon>Orchesellidae</taxon>
        <taxon>Orchesellinae</taxon>
        <taxon>Orchesella</taxon>
    </lineage>
</organism>
<dbReference type="InterPro" id="IPR011856">
    <property type="entry name" value="tRNA_endonuc-like_dom_sf"/>
</dbReference>
<keyword evidence="3 8" id="KW-0540">Nuclease</keyword>
<evidence type="ECO:0000256" key="9">
    <source>
        <dbReference type="SAM" id="MobiDB-lite"/>
    </source>
</evidence>
<dbReference type="OMA" id="ECRVESM"/>
<feature type="domain" description="VRR-NUC" evidence="10">
    <location>
        <begin position="811"/>
        <end position="922"/>
    </location>
</feature>
<dbReference type="AlphaFoldDB" id="A0A1D2MY56"/>
<dbReference type="InterPro" id="IPR014883">
    <property type="entry name" value="VRR_NUC"/>
</dbReference>
<keyword evidence="4 8" id="KW-0479">Metal-binding</keyword>
<dbReference type="CDD" id="cd22326">
    <property type="entry name" value="FAN1-like"/>
    <property type="match status" value="1"/>
</dbReference>
<keyword evidence="12" id="KW-1185">Reference proteome</keyword>
<evidence type="ECO:0000313" key="11">
    <source>
        <dbReference type="EMBL" id="ODM97977.1"/>
    </source>
</evidence>
<feature type="compositionally biased region" description="Polar residues" evidence="9">
    <location>
        <begin position="51"/>
        <end position="66"/>
    </location>
</feature>
<dbReference type="OrthoDB" id="76364at2759"/>
<accession>A0A1D2MY56</accession>
<dbReference type="GO" id="GO:0036297">
    <property type="term" value="P:interstrand cross-link repair"/>
    <property type="evidence" value="ECO:0007669"/>
    <property type="project" value="InterPro"/>
</dbReference>
<dbReference type="PANTHER" id="PTHR15749:SF4">
    <property type="entry name" value="FANCONI-ASSOCIATED NUCLEASE 1"/>
    <property type="match status" value="1"/>
</dbReference>
<name>A0A1D2MY56_ORCCI</name>
<evidence type="ECO:0000256" key="3">
    <source>
        <dbReference type="ARBA" id="ARBA00022722"/>
    </source>
</evidence>
<protein>
    <recommendedName>
        <fullName evidence="8">Fanconi-associated nuclease</fullName>
        <ecNumber evidence="8">3.1.4.1</ecNumber>
    </recommendedName>
</protein>
<comment type="subcellular location">
    <subcellularLocation>
        <location evidence="8">Nucleus</location>
    </subcellularLocation>
</comment>
<comment type="similarity">
    <text evidence="2 8">Belongs to the FAN1 family.</text>
</comment>
<keyword evidence="8" id="KW-0227">DNA damage</keyword>
<dbReference type="GO" id="GO:0008409">
    <property type="term" value="F:5'-3' exonuclease activity"/>
    <property type="evidence" value="ECO:0007669"/>
    <property type="project" value="TreeGrafter"/>
</dbReference>
<feature type="region of interest" description="Disordered" evidence="9">
    <location>
        <begin position="124"/>
        <end position="230"/>
    </location>
</feature>
<dbReference type="GO" id="GO:0005634">
    <property type="term" value="C:nucleus"/>
    <property type="evidence" value="ECO:0007669"/>
    <property type="project" value="UniProtKB-SubCell"/>
</dbReference>
<dbReference type="GO" id="GO:0004528">
    <property type="term" value="F:phosphodiesterase I activity"/>
    <property type="evidence" value="ECO:0007669"/>
    <property type="project" value="UniProtKB-EC"/>
</dbReference>
<keyword evidence="5 8" id="KW-0378">Hydrolase</keyword>
<dbReference type="InterPro" id="IPR033315">
    <property type="entry name" value="Fan1-like"/>
</dbReference>
<keyword evidence="8" id="KW-0539">Nucleus</keyword>
<evidence type="ECO:0000256" key="6">
    <source>
        <dbReference type="ARBA" id="ARBA00022842"/>
    </source>
</evidence>
<sequence>MKRAARFKLETNPNQRKITQFFTTRIPAGAPPRLQHPEPPPPPPPSRRRTLQNVTAAARNISTNAGNSNSIDSDDDDILEVVEVPKPPPSPKELIVISDSDLESEEGGVGAVVATCSSAQTNQVGGDIQIQTHHRRSESPLSIESDGEISSRENSPPERTAPPRATPKKSPKSPLNKFSPLRHMRKRTSSEASLGSPGNLKSSMSSSLVTRSPKKSLQFGSQDENSTHHEPPRVRYYLKNFINILDEVVLDQFHAYLISSEDQQVVQSFRRLSFDAQSLYVRLFQRKWNWKPVAKIKYKELPPDLNGVCDELAKSGFLERMSANIIELTLEEVLDTLDLPKMLSLSKKMMITGAGGKKTKEACKEALLGKVKNQKTLTGQGSSALLKAALNELGSAYRVTASSKSLFSRLFILYSPPKYWEVETDQASNQLLVILLNNMGQMEYPSYNTNRATLIYRNREELIRFHSSWTLHTNLVAFSESKDWEEVVKISAEAVALLQSLLQDKETVSHDEGLPTFLRIYTAGSVLCHTCWLGVEGFQKLKQFSKANELIQLLLSQTTYLSNYRGRYYERLAINGTHLKYSKQEQKLLLENGLKDPYLRDNHKLILSARLDKLKASILLEATKKPKRKTKALAKRKGRGRARSRTTRGEDYEDDDDDFVCTDDVETQLIDPDDVEVEMVEEVVELFSLKHEVPTRTITGEKMDRGPGNMGKAVFISHQDSSGSNRISSVEQHAIDFYIKEEGYTAGIHGEGSTVATLYGILFWDIIFHDQLPDSFHTRYQPFPLDFHFDDFYVRRRELIEEKLHLIRHVLTMEELLGVVDQIWEEQKSKLSIVSWTLFEDPSPLKGLMKAMGKEAIAHVCERLAKNFRYAASGFPDLTVWNEKEGKVLFVEVKGPGDSLSPKQQLWLDFLIEKEIPCQPSAIKGSECEGCERTEL</sequence>
<dbReference type="Proteomes" id="UP000094527">
    <property type="component" value="Unassembled WGS sequence"/>
</dbReference>
<comment type="function">
    <text evidence="8">Nuclease required for the repair of DNA interstrand cross-links (ICL). Acts as a 5'-3' exonuclease that anchors at a cut end of DNA and cleaves DNA successively at every third nucleotide, allowing to excise an ICL from one strand through flanking incisions.</text>
</comment>
<feature type="compositionally biased region" description="Polar residues" evidence="9">
    <location>
        <begin position="199"/>
        <end position="210"/>
    </location>
</feature>
<feature type="compositionally biased region" description="Basic residues" evidence="9">
    <location>
        <begin position="629"/>
        <end position="646"/>
    </location>
</feature>
<comment type="cofactor">
    <cofactor evidence="8">
        <name>Mg(2+)</name>
        <dbReference type="ChEBI" id="CHEBI:18420"/>
    </cofactor>
    <cofactor evidence="8">
        <name>Mn(2+)</name>
        <dbReference type="ChEBI" id="CHEBI:29035"/>
    </cofactor>
</comment>
<keyword evidence="6 8" id="KW-0460">Magnesium</keyword>
<evidence type="ECO:0000256" key="5">
    <source>
        <dbReference type="ARBA" id="ARBA00022801"/>
    </source>
</evidence>
<dbReference type="GO" id="GO:0017108">
    <property type="term" value="F:5'-flap endonuclease activity"/>
    <property type="evidence" value="ECO:0007669"/>
    <property type="project" value="TreeGrafter"/>
</dbReference>
<evidence type="ECO:0000256" key="1">
    <source>
        <dbReference type="ARBA" id="ARBA00000983"/>
    </source>
</evidence>
<keyword evidence="7 8" id="KW-0464">Manganese</keyword>
<dbReference type="InterPro" id="IPR049125">
    <property type="entry name" value="FAN1-like_WH"/>
</dbReference>
<feature type="region of interest" description="Disordered" evidence="9">
    <location>
        <begin position="629"/>
        <end position="657"/>
    </location>
</feature>
<dbReference type="STRING" id="48709.A0A1D2MY56"/>
<dbReference type="InterPro" id="IPR049132">
    <property type="entry name" value="FAN1-like_euk"/>
</dbReference>
<dbReference type="InterPro" id="IPR049126">
    <property type="entry name" value="FAN1-like_TPR"/>
</dbReference>
<dbReference type="GO" id="GO:0046872">
    <property type="term" value="F:metal ion binding"/>
    <property type="evidence" value="ECO:0007669"/>
    <property type="project" value="UniProtKB-KW"/>
</dbReference>
<dbReference type="EC" id="3.1.4.1" evidence="8"/>
<proteinExistence type="inferred from homology"/>
<reference evidence="11 12" key="1">
    <citation type="journal article" date="2016" name="Genome Biol. Evol.">
        <title>Gene Family Evolution Reflects Adaptation to Soil Environmental Stressors in the Genome of the Collembolan Orchesella cincta.</title>
        <authorList>
            <person name="Faddeeva-Vakhrusheva A."/>
            <person name="Derks M.F."/>
            <person name="Anvar S.Y."/>
            <person name="Agamennone V."/>
            <person name="Suring W."/>
            <person name="Smit S."/>
            <person name="van Straalen N.M."/>
            <person name="Roelofs D."/>
        </authorList>
    </citation>
    <scope>NUCLEOTIDE SEQUENCE [LARGE SCALE GENOMIC DNA]</scope>
    <source>
        <tissue evidence="11">Mixed pool</tissue>
    </source>
</reference>
<evidence type="ECO:0000256" key="2">
    <source>
        <dbReference type="ARBA" id="ARBA00005533"/>
    </source>
</evidence>
<dbReference type="PANTHER" id="PTHR15749">
    <property type="entry name" value="FANCONI-ASSOCIATED NUCLEASE 1"/>
    <property type="match status" value="1"/>
</dbReference>
<evidence type="ECO:0000256" key="8">
    <source>
        <dbReference type="RuleBase" id="RU365033"/>
    </source>
</evidence>
<gene>
    <name evidence="11" type="ORF">Ocin01_08708</name>
</gene>
<dbReference type="EMBL" id="LJIJ01000392">
    <property type="protein sequence ID" value="ODM97977.1"/>
    <property type="molecule type" value="Genomic_DNA"/>
</dbReference>
<dbReference type="GO" id="GO:0070336">
    <property type="term" value="F:flap-structured DNA binding"/>
    <property type="evidence" value="ECO:0007669"/>
    <property type="project" value="TreeGrafter"/>
</dbReference>
<comment type="catalytic activity">
    <reaction evidence="1 8">
        <text>Hydrolytically removes 5'-nucleotides successively from the 3'-hydroxy termini of 3'-hydroxy-terminated oligonucleotides.</text>
        <dbReference type="EC" id="3.1.4.1"/>
    </reaction>
</comment>